<organism evidence="7 8">
    <name type="scientific">Terriglobus roseus</name>
    <dbReference type="NCBI Taxonomy" id="392734"/>
    <lineage>
        <taxon>Bacteria</taxon>
        <taxon>Pseudomonadati</taxon>
        <taxon>Acidobacteriota</taxon>
        <taxon>Terriglobia</taxon>
        <taxon>Terriglobales</taxon>
        <taxon>Acidobacteriaceae</taxon>
        <taxon>Terriglobus</taxon>
    </lineage>
</organism>
<protein>
    <submittedName>
        <fullName evidence="7">Multicopper oxidase with three cupredoxin domains (Includes cell division protein FtsP and spore coat protein CotA)</fullName>
    </submittedName>
</protein>
<dbReference type="SUPFAM" id="SSF49503">
    <property type="entry name" value="Cupredoxins"/>
    <property type="match status" value="3"/>
</dbReference>
<dbReference type="OrthoDB" id="103511at2"/>
<keyword evidence="7" id="KW-0946">Virion</keyword>
<dbReference type="InterPro" id="IPR011706">
    <property type="entry name" value="Cu-oxidase_C"/>
</dbReference>
<evidence type="ECO:0000256" key="1">
    <source>
        <dbReference type="ARBA" id="ARBA00022723"/>
    </source>
</evidence>
<feature type="domain" description="Plastocyanin-like" evidence="6">
    <location>
        <begin position="64"/>
        <end position="139"/>
    </location>
</feature>
<dbReference type="AlphaFoldDB" id="A0A1G7J7R4"/>
<evidence type="ECO:0000259" key="5">
    <source>
        <dbReference type="Pfam" id="PF07731"/>
    </source>
</evidence>
<keyword evidence="8" id="KW-1185">Reference proteome</keyword>
<feature type="domain" description="Plastocyanin-like" evidence="5">
    <location>
        <begin position="385"/>
        <end position="467"/>
    </location>
</feature>
<dbReference type="InterPro" id="IPR002355">
    <property type="entry name" value="Cu_oxidase_Cu_BS"/>
</dbReference>
<dbReference type="Gene3D" id="2.60.40.420">
    <property type="entry name" value="Cupredoxins - blue copper proteins"/>
    <property type="match status" value="3"/>
</dbReference>
<feature type="domain" description="Plastocyanin-like" evidence="4">
    <location>
        <begin position="212"/>
        <end position="303"/>
    </location>
</feature>
<evidence type="ECO:0000313" key="7">
    <source>
        <dbReference type="EMBL" id="SDF20928.1"/>
    </source>
</evidence>
<dbReference type="InterPro" id="IPR001117">
    <property type="entry name" value="Cu-oxidase_2nd"/>
</dbReference>
<keyword evidence="7" id="KW-0132">Cell division</keyword>
<dbReference type="InterPro" id="IPR045087">
    <property type="entry name" value="Cu-oxidase_fam"/>
</dbReference>
<dbReference type="GO" id="GO:0016491">
    <property type="term" value="F:oxidoreductase activity"/>
    <property type="evidence" value="ECO:0007669"/>
    <property type="project" value="UniProtKB-KW"/>
</dbReference>
<proteinExistence type="predicted"/>
<keyword evidence="7" id="KW-0167">Capsid protein</keyword>
<evidence type="ECO:0000259" key="4">
    <source>
        <dbReference type="Pfam" id="PF00394"/>
    </source>
</evidence>
<dbReference type="PROSITE" id="PS00080">
    <property type="entry name" value="MULTICOPPER_OXIDASE2"/>
    <property type="match status" value="1"/>
</dbReference>
<dbReference type="Pfam" id="PF07732">
    <property type="entry name" value="Cu-oxidase_3"/>
    <property type="match status" value="1"/>
</dbReference>
<reference evidence="7 8" key="1">
    <citation type="submission" date="2016-10" db="EMBL/GenBank/DDBJ databases">
        <authorList>
            <person name="de Groot N.N."/>
        </authorList>
    </citation>
    <scope>NUCLEOTIDE SEQUENCE [LARGE SCALE GENOMIC DNA]</scope>
    <source>
        <strain evidence="7 8">GAS232</strain>
    </source>
</reference>
<dbReference type="InterPro" id="IPR011707">
    <property type="entry name" value="Cu-oxidase-like_N"/>
</dbReference>
<dbReference type="Pfam" id="PF00394">
    <property type="entry name" value="Cu-oxidase"/>
    <property type="match status" value="1"/>
</dbReference>
<evidence type="ECO:0000256" key="3">
    <source>
        <dbReference type="ARBA" id="ARBA00023008"/>
    </source>
</evidence>
<keyword evidence="3" id="KW-0186">Copper</keyword>
<evidence type="ECO:0000259" key="6">
    <source>
        <dbReference type="Pfam" id="PF07732"/>
    </source>
</evidence>
<dbReference type="GO" id="GO:0005507">
    <property type="term" value="F:copper ion binding"/>
    <property type="evidence" value="ECO:0007669"/>
    <property type="project" value="InterPro"/>
</dbReference>
<dbReference type="PANTHER" id="PTHR11709:SF394">
    <property type="entry name" value="FI03373P-RELATED"/>
    <property type="match status" value="1"/>
</dbReference>
<dbReference type="Proteomes" id="UP000182427">
    <property type="component" value="Chromosome I"/>
</dbReference>
<dbReference type="Pfam" id="PF07731">
    <property type="entry name" value="Cu-oxidase_2"/>
    <property type="match status" value="1"/>
</dbReference>
<evidence type="ECO:0000256" key="2">
    <source>
        <dbReference type="ARBA" id="ARBA00023002"/>
    </source>
</evidence>
<evidence type="ECO:0000313" key="8">
    <source>
        <dbReference type="Proteomes" id="UP000182427"/>
    </source>
</evidence>
<keyword evidence="7" id="KW-0131">Cell cycle</keyword>
<dbReference type="PANTHER" id="PTHR11709">
    <property type="entry name" value="MULTI-COPPER OXIDASE"/>
    <property type="match status" value="1"/>
</dbReference>
<dbReference type="GO" id="GO:0051301">
    <property type="term" value="P:cell division"/>
    <property type="evidence" value="ECO:0007669"/>
    <property type="project" value="UniProtKB-KW"/>
</dbReference>
<keyword evidence="2" id="KW-0560">Oxidoreductase</keyword>
<dbReference type="EMBL" id="LT629690">
    <property type="protein sequence ID" value="SDF20928.1"/>
    <property type="molecule type" value="Genomic_DNA"/>
</dbReference>
<keyword evidence="1" id="KW-0479">Metal-binding</keyword>
<sequence>MATSWNLNRRQFLAGSAICLADSFVSPLGHRPRQELNLHLASSSLEIANNRFIRTTSYANYPAGSVVRLQPDSFTDIRITNSTDQEEFVHWHGLRVSASLDGTPEEESLSVSAVGVLSYALPPSEPGFYFAHSHAMCEHDLSRGPYSGQFVPMVIGSLQCTEHFDREVFLTSHEWEPSVFDTAGNERSLEAMHHLRVDSESEEGEEVPDDGWDIVYRAATINGKILGEGEPIRVRNNERILFRILNASATERLQLSLPGHRFLVVALDGYPVPKPAFVEVVELGVGERLDAIVVMDTPGIWVMGSPEDRHRALGMGVVVEYADRSGKPIWSPPAGTSAWDYLRFSGSAVNAAPCLSNLSYRIERRPSRPDGFERWAMVPLSSAQETLRVGERCRITLLNNSDEAHPMHLHRFPFELTSVSGQPCAGIRKDTVVVPPFQQVQFDVQPDSSGPTLLHCHNQMHMDCGLKTLLSIS</sequence>
<dbReference type="InterPro" id="IPR008972">
    <property type="entry name" value="Cupredoxin"/>
</dbReference>
<gene>
    <name evidence="7" type="ORF">SAMN05444167_1717</name>
</gene>
<name>A0A1G7J7R4_9BACT</name>
<accession>A0A1G7J7R4</accession>
<dbReference type="RefSeq" id="WP_083344756.1">
    <property type="nucleotide sequence ID" value="NZ_LT629690.1"/>
</dbReference>